<accession>A0A087D7N7</accession>
<comment type="caution">
    <text evidence="2">The sequence shown here is derived from an EMBL/GenBank/DDBJ whole genome shotgun (WGS) entry which is preliminary data.</text>
</comment>
<evidence type="ECO:0000313" key="3">
    <source>
        <dbReference type="Proteomes" id="UP000029066"/>
    </source>
</evidence>
<protein>
    <submittedName>
        <fullName evidence="2">Integrase core domain protein</fullName>
    </submittedName>
</protein>
<gene>
    <name evidence="2" type="ORF">BISA_2292</name>
</gene>
<dbReference type="EMBL" id="JGZN01000015">
    <property type="protein sequence ID" value="KFI91537.1"/>
    <property type="molecule type" value="Genomic_DNA"/>
</dbReference>
<feature type="compositionally biased region" description="Polar residues" evidence="1">
    <location>
        <begin position="1"/>
        <end position="11"/>
    </location>
</feature>
<evidence type="ECO:0000256" key="1">
    <source>
        <dbReference type="SAM" id="MobiDB-lite"/>
    </source>
</evidence>
<organism evidence="2 3">
    <name type="scientific">Bifidobacterium saguini DSM 23967</name>
    <dbReference type="NCBI Taxonomy" id="1437607"/>
    <lineage>
        <taxon>Bacteria</taxon>
        <taxon>Bacillati</taxon>
        <taxon>Actinomycetota</taxon>
        <taxon>Actinomycetes</taxon>
        <taxon>Bifidobacteriales</taxon>
        <taxon>Bifidobacteriaceae</taxon>
        <taxon>Bifidobacterium</taxon>
    </lineage>
</organism>
<dbReference type="AlphaFoldDB" id="A0A087D7N7"/>
<dbReference type="STRING" id="1437607.BISA_2292"/>
<sequence>MKVRGMTSSYSKAAYRPHPSRPNDDPAPNLLAREFNGYRPRTHLASDLTYVRVGNSWAYIRLLIDLANREIAGHSVGIKHDLCFVKLGWAVLAFLLVRLSGWF</sequence>
<proteinExistence type="predicted"/>
<evidence type="ECO:0000313" key="2">
    <source>
        <dbReference type="EMBL" id="KFI91537.1"/>
    </source>
</evidence>
<feature type="region of interest" description="Disordered" evidence="1">
    <location>
        <begin position="1"/>
        <end position="27"/>
    </location>
</feature>
<dbReference type="Proteomes" id="UP000029066">
    <property type="component" value="Unassembled WGS sequence"/>
</dbReference>
<name>A0A087D7N7_9BIFI</name>
<reference evidence="2 3" key="1">
    <citation type="submission" date="2014-03" db="EMBL/GenBank/DDBJ databases">
        <title>Genomics of Bifidobacteria.</title>
        <authorList>
            <person name="Ventura M."/>
            <person name="Milani C."/>
            <person name="Lugli G.A."/>
        </authorList>
    </citation>
    <scope>NUCLEOTIDE SEQUENCE [LARGE SCALE GENOMIC DNA]</scope>
    <source>
        <strain evidence="2 3">DSM 23967</strain>
    </source>
</reference>